<reference evidence="1 2" key="1">
    <citation type="journal article" date="2014" name="PLoS Genet.">
        <title>Analysis of the Phlebiopsis gigantea genome, transcriptome and secretome provides insight into its pioneer colonization strategies of wood.</title>
        <authorList>
            <person name="Hori C."/>
            <person name="Ishida T."/>
            <person name="Igarashi K."/>
            <person name="Samejima M."/>
            <person name="Suzuki H."/>
            <person name="Master E."/>
            <person name="Ferreira P."/>
            <person name="Ruiz-Duenas F.J."/>
            <person name="Held B."/>
            <person name="Canessa P."/>
            <person name="Larrondo L.F."/>
            <person name="Schmoll M."/>
            <person name="Druzhinina I.S."/>
            <person name="Kubicek C.P."/>
            <person name="Gaskell J.A."/>
            <person name="Kersten P."/>
            <person name="St John F."/>
            <person name="Glasner J."/>
            <person name="Sabat G."/>
            <person name="Splinter BonDurant S."/>
            <person name="Syed K."/>
            <person name="Yadav J."/>
            <person name="Mgbeahuruike A.C."/>
            <person name="Kovalchuk A."/>
            <person name="Asiegbu F.O."/>
            <person name="Lackner G."/>
            <person name="Hoffmeister D."/>
            <person name="Rencoret J."/>
            <person name="Gutierrez A."/>
            <person name="Sun H."/>
            <person name="Lindquist E."/>
            <person name="Barry K."/>
            <person name="Riley R."/>
            <person name="Grigoriev I.V."/>
            <person name="Henrissat B."/>
            <person name="Kues U."/>
            <person name="Berka R.M."/>
            <person name="Martinez A.T."/>
            <person name="Covert S.F."/>
            <person name="Blanchette R.A."/>
            <person name="Cullen D."/>
        </authorList>
    </citation>
    <scope>NUCLEOTIDE SEQUENCE [LARGE SCALE GENOMIC DNA]</scope>
    <source>
        <strain evidence="1 2">11061_1 CR5-6</strain>
    </source>
</reference>
<sequence>MRTHACLLSGCTARCTSLTDVVLHPLASPYPSLTRAQLDAYAQTSRCVRSSSWPARWSAPAAEPSAVGFPSLPSTNADACWAGSKYRYICCNPSLPTRQAVPAHLRSSVHDNPIYDSECKQYSEGAAYGQWLSERGQGEVKPWLKRVLKTWVLRRCSVVPSTRPPLVTVRRL</sequence>
<accession>A0A0C3S0S0</accession>
<proteinExistence type="predicted"/>
<protein>
    <submittedName>
        <fullName evidence="1">Uncharacterized protein</fullName>
    </submittedName>
</protein>
<dbReference type="HOGENOM" id="CLU_1555826_0_0_1"/>
<evidence type="ECO:0000313" key="2">
    <source>
        <dbReference type="Proteomes" id="UP000053257"/>
    </source>
</evidence>
<gene>
    <name evidence="1" type="ORF">PHLGIDRAFT_285783</name>
</gene>
<keyword evidence="2" id="KW-1185">Reference proteome</keyword>
<dbReference type="AlphaFoldDB" id="A0A0C3S0S0"/>
<dbReference type="Proteomes" id="UP000053257">
    <property type="component" value="Unassembled WGS sequence"/>
</dbReference>
<evidence type="ECO:0000313" key="1">
    <source>
        <dbReference type="EMBL" id="KIP02647.1"/>
    </source>
</evidence>
<name>A0A0C3S0S0_PHLG1</name>
<organism evidence="1 2">
    <name type="scientific">Phlebiopsis gigantea (strain 11061_1 CR5-6)</name>
    <name type="common">White-rot fungus</name>
    <name type="synonym">Peniophora gigantea</name>
    <dbReference type="NCBI Taxonomy" id="745531"/>
    <lineage>
        <taxon>Eukaryota</taxon>
        <taxon>Fungi</taxon>
        <taxon>Dikarya</taxon>
        <taxon>Basidiomycota</taxon>
        <taxon>Agaricomycotina</taxon>
        <taxon>Agaricomycetes</taxon>
        <taxon>Polyporales</taxon>
        <taxon>Phanerochaetaceae</taxon>
        <taxon>Phlebiopsis</taxon>
    </lineage>
</organism>
<dbReference type="EMBL" id="KN840662">
    <property type="protein sequence ID" value="KIP02647.1"/>
    <property type="molecule type" value="Genomic_DNA"/>
</dbReference>